<dbReference type="InterPro" id="IPR051204">
    <property type="entry name" value="ABC_transp_perm/SBD"/>
</dbReference>
<dbReference type="Gene3D" id="1.10.3720.10">
    <property type="entry name" value="MetI-like"/>
    <property type="match status" value="1"/>
</dbReference>
<evidence type="ECO:0000256" key="6">
    <source>
        <dbReference type="SAM" id="Phobius"/>
    </source>
</evidence>
<keyword evidence="3 6" id="KW-0812">Transmembrane</keyword>
<evidence type="ECO:0000259" key="7">
    <source>
        <dbReference type="PROSITE" id="PS50928"/>
    </source>
</evidence>
<dbReference type="InterPro" id="IPR035906">
    <property type="entry name" value="MetI-like_sf"/>
</dbReference>
<comment type="subcellular location">
    <subcellularLocation>
        <location evidence="1">Membrane</location>
        <topology evidence="1">Multi-pass membrane protein</topology>
    </subcellularLocation>
</comment>
<dbReference type="FunFam" id="1.10.3720.10:FF:000001">
    <property type="entry name" value="Glycine betaine ABC transporter, permease"/>
    <property type="match status" value="1"/>
</dbReference>
<dbReference type="InterPro" id="IPR000515">
    <property type="entry name" value="MetI-like"/>
</dbReference>
<keyword evidence="4 6" id="KW-1133">Transmembrane helix</keyword>
<feature type="transmembrane region" description="Helical" evidence="6">
    <location>
        <begin position="81"/>
        <end position="100"/>
    </location>
</feature>
<evidence type="ECO:0000256" key="1">
    <source>
        <dbReference type="ARBA" id="ARBA00004141"/>
    </source>
</evidence>
<feature type="non-terminal residue" evidence="8">
    <location>
        <position position="1"/>
    </location>
</feature>
<sequence length="222" mass="22785">NESRFLQETIRHVLLSLGSVTIGTCIAVPLGIAAARSSRAARPIITISSAIETIPSLALFGLIIAPLSALSYAYPALREMGIRGVGATPALIALVLYSLLPIVHNTYAGLRGVSPAALDAGRGMGMSRRQLARKVEFPLAAPLIAEGVRTAAVQAVGNTTVAALIGAGGLGHFIFQGLGQAAPDLILLGALPVIALALAIDMVMRVIIRGLTPRGLGMEAGQ</sequence>
<dbReference type="EMBL" id="BARW01019514">
    <property type="protein sequence ID" value="GAI96163.1"/>
    <property type="molecule type" value="Genomic_DNA"/>
</dbReference>
<dbReference type="GO" id="GO:0055085">
    <property type="term" value="P:transmembrane transport"/>
    <property type="evidence" value="ECO:0007669"/>
    <property type="project" value="InterPro"/>
</dbReference>
<evidence type="ECO:0000256" key="5">
    <source>
        <dbReference type="ARBA" id="ARBA00023136"/>
    </source>
</evidence>
<feature type="transmembrane region" description="Helical" evidence="6">
    <location>
        <begin position="12"/>
        <end position="34"/>
    </location>
</feature>
<dbReference type="SUPFAM" id="SSF161098">
    <property type="entry name" value="MetI-like"/>
    <property type="match status" value="1"/>
</dbReference>
<dbReference type="GO" id="GO:0016020">
    <property type="term" value="C:membrane"/>
    <property type="evidence" value="ECO:0007669"/>
    <property type="project" value="UniProtKB-SubCell"/>
</dbReference>
<dbReference type="AlphaFoldDB" id="X1STA4"/>
<comment type="caution">
    <text evidence="8">The sequence shown here is derived from an EMBL/GenBank/DDBJ whole genome shotgun (WGS) entry which is preliminary data.</text>
</comment>
<proteinExistence type="predicted"/>
<keyword evidence="2" id="KW-0813">Transport</keyword>
<dbReference type="PANTHER" id="PTHR30177:SF30">
    <property type="entry name" value="GLYCINE BETAINE UPTAKE SYSTEM PERMEASE PROTEIN YEHY"/>
    <property type="match status" value="1"/>
</dbReference>
<name>X1STA4_9ZZZZ</name>
<dbReference type="GO" id="GO:0031460">
    <property type="term" value="P:glycine betaine transport"/>
    <property type="evidence" value="ECO:0007669"/>
    <property type="project" value="TreeGrafter"/>
</dbReference>
<feature type="transmembrane region" description="Helical" evidence="6">
    <location>
        <begin position="185"/>
        <end position="208"/>
    </location>
</feature>
<evidence type="ECO:0000256" key="2">
    <source>
        <dbReference type="ARBA" id="ARBA00022448"/>
    </source>
</evidence>
<protein>
    <recommendedName>
        <fullName evidence="7">ABC transmembrane type-1 domain-containing protein</fullName>
    </recommendedName>
</protein>
<reference evidence="8" key="1">
    <citation type="journal article" date="2014" name="Front. Microbiol.">
        <title>High frequency of phylogenetically diverse reductive dehalogenase-homologous genes in deep subseafloor sedimentary metagenomes.</title>
        <authorList>
            <person name="Kawai M."/>
            <person name="Futagami T."/>
            <person name="Toyoda A."/>
            <person name="Takaki Y."/>
            <person name="Nishi S."/>
            <person name="Hori S."/>
            <person name="Arai W."/>
            <person name="Tsubouchi T."/>
            <person name="Morono Y."/>
            <person name="Uchiyama I."/>
            <person name="Ito T."/>
            <person name="Fujiyama A."/>
            <person name="Inagaki F."/>
            <person name="Takami H."/>
        </authorList>
    </citation>
    <scope>NUCLEOTIDE SEQUENCE</scope>
    <source>
        <strain evidence="8">Expedition CK06-06</strain>
    </source>
</reference>
<evidence type="ECO:0000256" key="3">
    <source>
        <dbReference type="ARBA" id="ARBA00022692"/>
    </source>
</evidence>
<organism evidence="8">
    <name type="scientific">marine sediment metagenome</name>
    <dbReference type="NCBI Taxonomy" id="412755"/>
    <lineage>
        <taxon>unclassified sequences</taxon>
        <taxon>metagenomes</taxon>
        <taxon>ecological metagenomes</taxon>
    </lineage>
</organism>
<gene>
    <name evidence="8" type="ORF">S12H4_33146</name>
</gene>
<evidence type="ECO:0000313" key="8">
    <source>
        <dbReference type="EMBL" id="GAI96163.1"/>
    </source>
</evidence>
<dbReference type="Pfam" id="PF00528">
    <property type="entry name" value="BPD_transp_1"/>
    <property type="match status" value="1"/>
</dbReference>
<dbReference type="PANTHER" id="PTHR30177">
    <property type="entry name" value="GLYCINE BETAINE/L-PROLINE TRANSPORT SYSTEM PERMEASE PROTEIN PROW"/>
    <property type="match status" value="1"/>
</dbReference>
<feature type="transmembrane region" description="Helical" evidence="6">
    <location>
        <begin position="54"/>
        <end position="74"/>
    </location>
</feature>
<dbReference type="CDD" id="cd06261">
    <property type="entry name" value="TM_PBP2"/>
    <property type="match status" value="1"/>
</dbReference>
<dbReference type="PROSITE" id="PS50928">
    <property type="entry name" value="ABC_TM1"/>
    <property type="match status" value="1"/>
</dbReference>
<keyword evidence="5 6" id="KW-0472">Membrane</keyword>
<accession>X1STA4</accession>
<evidence type="ECO:0000256" key="4">
    <source>
        <dbReference type="ARBA" id="ARBA00022989"/>
    </source>
</evidence>
<feature type="domain" description="ABC transmembrane type-1" evidence="7">
    <location>
        <begin position="9"/>
        <end position="204"/>
    </location>
</feature>